<dbReference type="InterPro" id="IPR029063">
    <property type="entry name" value="SAM-dependent_MTases_sf"/>
</dbReference>
<dbReference type="Pfam" id="PF05175">
    <property type="entry name" value="MTS"/>
    <property type="match status" value="1"/>
</dbReference>
<sequence>MRTTDTMAKHIVDMALQRLCGVSVQHCVGVWDFHGIEVLIRPPILVPRPETEELVDWILDSYRPDLAKNTPFRFLDIGAGSGCIGLALLKASNQHRAWGKAIIARAIDINPVAVAMATENAQRLGLDGPYTCTQMSVDDIGTDMATAEVEVNNPIHTGVQETGAARAGTPCSSDHCVGVSSDRSIHMPAYQRSIHMPTYQHVANEENHSADECDRPLNDPSQRQTVDLQRTQGAKHMACNPSYARNTQHTVQTSDKDRVSAGGDVSFSPELCPPVLTTTTRQGLLADDKLGLFHMVVSNPPYIPIADYEGLATEVRDHEDFGALIAGEDGLSVINRILDKADAGLLLLSGGSLYMEVDTTHPALLSERLQSMPSPEYAVGTLAYTEPREDSDIGCLEKYKDVGSNGNSSKNTPGTGLEVEVNLKIETSSWRWPNLRYAETRRDIYGNERFCRIIYGPDLNDAQTIASKK</sequence>
<dbReference type="Gene3D" id="3.40.50.150">
    <property type="entry name" value="Vaccinia Virus protein VP39"/>
    <property type="match status" value="1"/>
</dbReference>
<gene>
    <name evidence="2" type="ORF">SARC_07667</name>
</gene>
<organism evidence="2 3">
    <name type="scientific">Sphaeroforma arctica JP610</name>
    <dbReference type="NCBI Taxonomy" id="667725"/>
    <lineage>
        <taxon>Eukaryota</taxon>
        <taxon>Ichthyosporea</taxon>
        <taxon>Ichthyophonida</taxon>
        <taxon>Sphaeroforma</taxon>
    </lineage>
</organism>
<protein>
    <recommendedName>
        <fullName evidence="1">Methyltransferase small domain-containing protein</fullName>
    </recommendedName>
</protein>
<dbReference type="GO" id="GO:0005739">
    <property type="term" value="C:mitochondrion"/>
    <property type="evidence" value="ECO:0007669"/>
    <property type="project" value="TreeGrafter"/>
</dbReference>
<dbReference type="EMBL" id="KQ242217">
    <property type="protein sequence ID" value="KNC79951.1"/>
    <property type="molecule type" value="Genomic_DNA"/>
</dbReference>
<evidence type="ECO:0000313" key="2">
    <source>
        <dbReference type="EMBL" id="KNC79951.1"/>
    </source>
</evidence>
<reference evidence="2 3" key="1">
    <citation type="submission" date="2011-02" db="EMBL/GenBank/DDBJ databases">
        <title>The Genome Sequence of Sphaeroforma arctica JP610.</title>
        <authorList>
            <consortium name="The Broad Institute Genome Sequencing Platform"/>
            <person name="Russ C."/>
            <person name="Cuomo C."/>
            <person name="Young S.K."/>
            <person name="Zeng Q."/>
            <person name="Gargeya S."/>
            <person name="Alvarado L."/>
            <person name="Berlin A."/>
            <person name="Chapman S.B."/>
            <person name="Chen Z."/>
            <person name="Freedman E."/>
            <person name="Gellesch M."/>
            <person name="Goldberg J."/>
            <person name="Griggs A."/>
            <person name="Gujja S."/>
            <person name="Heilman E."/>
            <person name="Heiman D."/>
            <person name="Howarth C."/>
            <person name="Mehta T."/>
            <person name="Neiman D."/>
            <person name="Pearson M."/>
            <person name="Roberts A."/>
            <person name="Saif S."/>
            <person name="Shea T."/>
            <person name="Shenoy N."/>
            <person name="Sisk P."/>
            <person name="Stolte C."/>
            <person name="Sykes S."/>
            <person name="White J."/>
            <person name="Yandava C."/>
            <person name="Burger G."/>
            <person name="Gray M.W."/>
            <person name="Holland P.W.H."/>
            <person name="King N."/>
            <person name="Lang F.B.F."/>
            <person name="Roger A.J."/>
            <person name="Ruiz-Trillo I."/>
            <person name="Haas B."/>
            <person name="Nusbaum C."/>
            <person name="Birren B."/>
        </authorList>
    </citation>
    <scope>NUCLEOTIDE SEQUENCE [LARGE SCALE GENOMIC DNA]</scope>
    <source>
        <strain evidence="2 3">JP610</strain>
    </source>
</reference>
<dbReference type="PANTHER" id="PTHR18895">
    <property type="entry name" value="HEMK METHYLTRANSFERASE"/>
    <property type="match status" value="1"/>
</dbReference>
<name>A0A0L0FTP7_9EUKA</name>
<dbReference type="InterPro" id="IPR002052">
    <property type="entry name" value="DNA_methylase_N6_adenine_CS"/>
</dbReference>
<dbReference type="InterPro" id="IPR007848">
    <property type="entry name" value="Small_mtfrase_dom"/>
</dbReference>
<dbReference type="GO" id="GO:0032259">
    <property type="term" value="P:methylation"/>
    <property type="evidence" value="ECO:0007669"/>
    <property type="project" value="InterPro"/>
</dbReference>
<dbReference type="STRING" id="667725.A0A0L0FTP7"/>
<dbReference type="SUPFAM" id="SSF53335">
    <property type="entry name" value="S-adenosyl-L-methionine-dependent methyltransferases"/>
    <property type="match status" value="2"/>
</dbReference>
<dbReference type="PROSITE" id="PS00092">
    <property type="entry name" value="N6_MTASE"/>
    <property type="match status" value="1"/>
</dbReference>
<evidence type="ECO:0000259" key="1">
    <source>
        <dbReference type="Pfam" id="PF05175"/>
    </source>
</evidence>
<dbReference type="CDD" id="cd02440">
    <property type="entry name" value="AdoMet_MTases"/>
    <property type="match status" value="1"/>
</dbReference>
<dbReference type="InterPro" id="IPR050320">
    <property type="entry name" value="N5-glutamine_MTase"/>
</dbReference>
<dbReference type="Proteomes" id="UP000054560">
    <property type="component" value="Unassembled WGS sequence"/>
</dbReference>
<dbReference type="AlphaFoldDB" id="A0A0L0FTP7"/>
<dbReference type="GO" id="GO:0003676">
    <property type="term" value="F:nucleic acid binding"/>
    <property type="evidence" value="ECO:0007669"/>
    <property type="project" value="InterPro"/>
</dbReference>
<dbReference type="RefSeq" id="XP_014153853.1">
    <property type="nucleotide sequence ID" value="XM_014298378.1"/>
</dbReference>
<evidence type="ECO:0000313" key="3">
    <source>
        <dbReference type="Proteomes" id="UP000054560"/>
    </source>
</evidence>
<dbReference type="eggNOG" id="KOG2904">
    <property type="taxonomic scope" value="Eukaryota"/>
</dbReference>
<dbReference type="GeneID" id="25908171"/>
<keyword evidence="3" id="KW-1185">Reference proteome</keyword>
<accession>A0A0L0FTP7</accession>
<feature type="domain" description="Methyltransferase small" evidence="1">
    <location>
        <begin position="68"/>
        <end position="162"/>
    </location>
</feature>
<proteinExistence type="predicted"/>
<dbReference type="OrthoDB" id="269872at2759"/>
<dbReference type="PANTHER" id="PTHR18895:SF74">
    <property type="entry name" value="MTRF1L RELEASE FACTOR GLUTAMINE METHYLTRANSFERASE"/>
    <property type="match status" value="1"/>
</dbReference>
<dbReference type="GO" id="GO:0008757">
    <property type="term" value="F:S-adenosylmethionine-dependent methyltransferase activity"/>
    <property type="evidence" value="ECO:0007669"/>
    <property type="project" value="UniProtKB-ARBA"/>
</dbReference>